<reference evidence="2 3" key="1">
    <citation type="journal article" date="2016" name="Nat. Commun.">
        <title>Thousands of microbial genomes shed light on interconnected biogeochemical processes in an aquifer system.</title>
        <authorList>
            <person name="Anantharaman K."/>
            <person name="Brown C.T."/>
            <person name="Hug L.A."/>
            <person name="Sharon I."/>
            <person name="Castelle C.J."/>
            <person name="Probst A.J."/>
            <person name="Thomas B.C."/>
            <person name="Singh A."/>
            <person name="Wilkins M.J."/>
            <person name="Karaoz U."/>
            <person name="Brodie E.L."/>
            <person name="Williams K.H."/>
            <person name="Hubbard S.S."/>
            <person name="Banfield J.F."/>
        </authorList>
    </citation>
    <scope>NUCLEOTIDE SEQUENCE [LARGE SCALE GENOMIC DNA]</scope>
</reference>
<organism evidence="2 3">
    <name type="scientific">Candidatus Schekmanbacteria bacterium RBG_13_48_7</name>
    <dbReference type="NCBI Taxonomy" id="1817878"/>
    <lineage>
        <taxon>Bacteria</taxon>
        <taxon>Candidatus Schekmaniibacteriota</taxon>
    </lineage>
</organism>
<gene>
    <name evidence="2" type="ORF">A2161_12725</name>
</gene>
<evidence type="ECO:0000313" key="3">
    <source>
        <dbReference type="Proteomes" id="UP000179266"/>
    </source>
</evidence>
<comment type="caution">
    <text evidence="2">The sequence shown here is derived from an EMBL/GenBank/DDBJ whole genome shotgun (WGS) entry which is preliminary data.</text>
</comment>
<dbReference type="Proteomes" id="UP000179266">
    <property type="component" value="Unassembled WGS sequence"/>
</dbReference>
<dbReference type="AlphaFoldDB" id="A0A1F7S312"/>
<feature type="transmembrane region" description="Helical" evidence="1">
    <location>
        <begin position="97"/>
        <end position="113"/>
    </location>
</feature>
<proteinExistence type="predicted"/>
<name>A0A1F7S312_9BACT</name>
<protein>
    <submittedName>
        <fullName evidence="2">Uncharacterized protein</fullName>
    </submittedName>
</protein>
<sequence length="118" mass="13362">MIIFPVFMIFVIIILFAALRRIMSSIAALGFTLILAATTHTMQHVWFADADFVLMFCSTILMVTSLLWLANKKSRSPISLIWILLACGTFMTKNEGIVIVLSQMIAFVPAILFRQKEY</sequence>
<dbReference type="EMBL" id="MGDD01000047">
    <property type="protein sequence ID" value="OGL48101.1"/>
    <property type="molecule type" value="Genomic_DNA"/>
</dbReference>
<feature type="transmembrane region" description="Helical" evidence="1">
    <location>
        <begin position="76"/>
        <end position="91"/>
    </location>
</feature>
<accession>A0A1F7S312</accession>
<evidence type="ECO:0000313" key="2">
    <source>
        <dbReference type="EMBL" id="OGL48101.1"/>
    </source>
</evidence>
<evidence type="ECO:0000256" key="1">
    <source>
        <dbReference type="SAM" id="Phobius"/>
    </source>
</evidence>
<feature type="transmembrane region" description="Helical" evidence="1">
    <location>
        <begin position="52"/>
        <end position="69"/>
    </location>
</feature>
<keyword evidence="1" id="KW-1133">Transmembrane helix</keyword>
<keyword evidence="1" id="KW-0472">Membrane</keyword>
<keyword evidence="1" id="KW-0812">Transmembrane</keyword>